<accession>A0A381WPU4</accession>
<sequence length="36" mass="4209">MSNSLLYYFKDQENQLMPQPLFQKKKEVSAIFSVVG</sequence>
<organism evidence="1">
    <name type="scientific">marine metagenome</name>
    <dbReference type="NCBI Taxonomy" id="408172"/>
    <lineage>
        <taxon>unclassified sequences</taxon>
        <taxon>metagenomes</taxon>
        <taxon>ecological metagenomes</taxon>
    </lineage>
</organism>
<name>A0A381WPU4_9ZZZZ</name>
<dbReference type="AlphaFoldDB" id="A0A381WPU4"/>
<protein>
    <submittedName>
        <fullName evidence="1">Uncharacterized protein</fullName>
    </submittedName>
</protein>
<reference evidence="1" key="1">
    <citation type="submission" date="2018-05" db="EMBL/GenBank/DDBJ databases">
        <authorList>
            <person name="Lanie J.A."/>
            <person name="Ng W.-L."/>
            <person name="Kazmierczak K.M."/>
            <person name="Andrzejewski T.M."/>
            <person name="Davidsen T.M."/>
            <person name="Wayne K.J."/>
            <person name="Tettelin H."/>
            <person name="Glass J.I."/>
            <person name="Rusch D."/>
            <person name="Podicherti R."/>
            <person name="Tsui H.-C.T."/>
            <person name="Winkler M.E."/>
        </authorList>
    </citation>
    <scope>NUCLEOTIDE SEQUENCE</scope>
</reference>
<dbReference type="EMBL" id="UINC01012488">
    <property type="protein sequence ID" value="SVA54515.1"/>
    <property type="molecule type" value="Genomic_DNA"/>
</dbReference>
<evidence type="ECO:0000313" key="1">
    <source>
        <dbReference type="EMBL" id="SVA54515.1"/>
    </source>
</evidence>
<gene>
    <name evidence="1" type="ORF">METZ01_LOCUS107369</name>
</gene>
<proteinExistence type="predicted"/>